<accession>A0A699V773</accession>
<reference evidence="2" key="1">
    <citation type="journal article" date="2019" name="Sci. Rep.">
        <title>Draft genome of Tanacetum cinerariifolium, the natural source of mosquito coil.</title>
        <authorList>
            <person name="Yamashiro T."/>
            <person name="Shiraishi A."/>
            <person name="Satake H."/>
            <person name="Nakayama K."/>
        </authorList>
    </citation>
    <scope>NUCLEOTIDE SEQUENCE</scope>
</reference>
<dbReference type="EMBL" id="BKCJ011397041">
    <property type="protein sequence ID" value="GFD29681.1"/>
    <property type="molecule type" value="Genomic_DNA"/>
</dbReference>
<evidence type="ECO:0000256" key="1">
    <source>
        <dbReference type="SAM" id="MobiDB-lite"/>
    </source>
</evidence>
<feature type="compositionally biased region" description="Polar residues" evidence="1">
    <location>
        <begin position="32"/>
        <end position="41"/>
    </location>
</feature>
<dbReference type="AlphaFoldDB" id="A0A699V773"/>
<feature type="non-terminal residue" evidence="2">
    <location>
        <position position="1"/>
    </location>
</feature>
<proteinExistence type="predicted"/>
<comment type="caution">
    <text evidence="2">The sequence shown here is derived from an EMBL/GenBank/DDBJ whole genome shotgun (WGS) entry which is preliminary data.</text>
</comment>
<evidence type="ECO:0008006" key="3">
    <source>
        <dbReference type="Google" id="ProtNLM"/>
    </source>
</evidence>
<evidence type="ECO:0000313" key="2">
    <source>
        <dbReference type="EMBL" id="GFD29681.1"/>
    </source>
</evidence>
<gene>
    <name evidence="2" type="ORF">Tci_901650</name>
</gene>
<organism evidence="2">
    <name type="scientific">Tanacetum cinerariifolium</name>
    <name type="common">Dalmatian daisy</name>
    <name type="synonym">Chrysanthemum cinerariifolium</name>
    <dbReference type="NCBI Taxonomy" id="118510"/>
    <lineage>
        <taxon>Eukaryota</taxon>
        <taxon>Viridiplantae</taxon>
        <taxon>Streptophyta</taxon>
        <taxon>Embryophyta</taxon>
        <taxon>Tracheophyta</taxon>
        <taxon>Spermatophyta</taxon>
        <taxon>Magnoliopsida</taxon>
        <taxon>eudicotyledons</taxon>
        <taxon>Gunneridae</taxon>
        <taxon>Pentapetalae</taxon>
        <taxon>asterids</taxon>
        <taxon>campanulids</taxon>
        <taxon>Asterales</taxon>
        <taxon>Asteraceae</taxon>
        <taxon>Asteroideae</taxon>
        <taxon>Anthemideae</taxon>
        <taxon>Anthemidinae</taxon>
        <taxon>Tanacetum</taxon>
    </lineage>
</organism>
<sequence>LKLISDELMIEQRNELSKAMHSMFEEFRQREQASNLSTHTSEPSKRFNSICYDDDDDDDEERTIPLRDIISQLPSSIVITTSPPVLPTFEDSEDFLIMGNEDLSTIPEKESNDFIKSSIEDLDPIPSESEDTSGFDSECDLSSCENNSLSCNLIYVKSYIILLSKLSQI</sequence>
<name>A0A699V773_TANCI</name>
<protein>
    <recommendedName>
        <fullName evidence="3">Reverse transcriptase domain-containing protein</fullName>
    </recommendedName>
</protein>
<feature type="region of interest" description="Disordered" evidence="1">
    <location>
        <begin position="29"/>
        <end position="58"/>
    </location>
</feature>